<dbReference type="Proteomes" id="UP000183557">
    <property type="component" value="Unassembled WGS sequence"/>
</dbReference>
<organism evidence="2 3">
    <name type="scientific">Halobacillus dabanensis</name>
    <dbReference type="NCBI Taxonomy" id="240302"/>
    <lineage>
        <taxon>Bacteria</taxon>
        <taxon>Bacillati</taxon>
        <taxon>Bacillota</taxon>
        <taxon>Bacilli</taxon>
        <taxon>Bacillales</taxon>
        <taxon>Bacillaceae</taxon>
        <taxon>Halobacillus</taxon>
    </lineage>
</organism>
<evidence type="ECO:0000259" key="1">
    <source>
        <dbReference type="PROSITE" id="PS51186"/>
    </source>
</evidence>
<protein>
    <submittedName>
        <fullName evidence="2">Acetyltransferase (GNAT) domain-containing protein</fullName>
    </submittedName>
</protein>
<dbReference type="InterPro" id="IPR000182">
    <property type="entry name" value="GNAT_dom"/>
</dbReference>
<sequence>MNKNLYNSVKFVIGEGFVTIEETGTLSDCELMELSNQFVRDPNFKEVKNLTLLVPAKFGKGARNYIKNRGFKPHDEVYFVQKDLQKGWKECGHLFQLRPLGEVHEAVFKEIWHQSMEGSLNAPQSLNMDEQMESVKKEIGPSYISTCLTVYEKGQPIGVVMPHIEPGTTEEGRIFYFGLIPEARGKGKSTAVYSQGLALLKDKFGASYSVGATSIHNKPMLRVFEKCGFDYMDKVTVYKRSLQT</sequence>
<feature type="domain" description="N-acetyltransferase" evidence="1">
    <location>
        <begin position="95"/>
        <end position="244"/>
    </location>
</feature>
<dbReference type="Gene3D" id="3.40.630.30">
    <property type="match status" value="1"/>
</dbReference>
<name>A0A1I3ZCB5_HALDA</name>
<keyword evidence="2" id="KW-0808">Transferase</keyword>
<proteinExistence type="predicted"/>
<gene>
    <name evidence="2" type="ORF">SAMN04487936_11377</name>
</gene>
<dbReference type="PROSITE" id="PS51186">
    <property type="entry name" value="GNAT"/>
    <property type="match status" value="1"/>
</dbReference>
<dbReference type="GO" id="GO:0016747">
    <property type="term" value="F:acyltransferase activity, transferring groups other than amino-acyl groups"/>
    <property type="evidence" value="ECO:0007669"/>
    <property type="project" value="InterPro"/>
</dbReference>
<keyword evidence="3" id="KW-1185">Reference proteome</keyword>
<evidence type="ECO:0000313" key="2">
    <source>
        <dbReference type="EMBL" id="SFK41246.1"/>
    </source>
</evidence>
<dbReference type="InterPro" id="IPR016181">
    <property type="entry name" value="Acyl_CoA_acyltransferase"/>
</dbReference>
<dbReference type="RefSeq" id="WP_075037957.1">
    <property type="nucleotide sequence ID" value="NZ_FOSB01000013.1"/>
</dbReference>
<accession>A0A1I3ZCB5</accession>
<dbReference type="CDD" id="cd04301">
    <property type="entry name" value="NAT_SF"/>
    <property type="match status" value="1"/>
</dbReference>
<dbReference type="EMBL" id="FOSB01000013">
    <property type="protein sequence ID" value="SFK41246.1"/>
    <property type="molecule type" value="Genomic_DNA"/>
</dbReference>
<dbReference type="AlphaFoldDB" id="A0A1I3ZCB5"/>
<dbReference type="Pfam" id="PF00583">
    <property type="entry name" value="Acetyltransf_1"/>
    <property type="match status" value="1"/>
</dbReference>
<dbReference type="SUPFAM" id="SSF55729">
    <property type="entry name" value="Acyl-CoA N-acyltransferases (Nat)"/>
    <property type="match status" value="1"/>
</dbReference>
<reference evidence="3" key="1">
    <citation type="submission" date="2016-10" db="EMBL/GenBank/DDBJ databases">
        <authorList>
            <person name="Varghese N."/>
            <person name="Submissions S."/>
        </authorList>
    </citation>
    <scope>NUCLEOTIDE SEQUENCE [LARGE SCALE GENOMIC DNA]</scope>
    <source>
        <strain evidence="3">CGMCC 1.3704</strain>
    </source>
</reference>
<evidence type="ECO:0000313" key="3">
    <source>
        <dbReference type="Proteomes" id="UP000183557"/>
    </source>
</evidence>